<dbReference type="Proteomes" id="UP001597040">
    <property type="component" value="Unassembled WGS sequence"/>
</dbReference>
<protein>
    <recommendedName>
        <fullName evidence="3">LysM domain-containing protein</fullName>
    </recommendedName>
</protein>
<proteinExistence type="predicted"/>
<gene>
    <name evidence="1" type="ORF">ACFQ3N_08845</name>
</gene>
<evidence type="ECO:0000313" key="2">
    <source>
        <dbReference type="Proteomes" id="UP001597040"/>
    </source>
</evidence>
<comment type="caution">
    <text evidence="1">The sequence shown here is derived from an EMBL/GenBank/DDBJ whole genome shotgun (WGS) entry which is preliminary data.</text>
</comment>
<evidence type="ECO:0000313" key="1">
    <source>
        <dbReference type="EMBL" id="MFD1038497.1"/>
    </source>
</evidence>
<organism evidence="1 2">
    <name type="scientific">Virgibacillus byunsanensis</name>
    <dbReference type="NCBI Taxonomy" id="570945"/>
    <lineage>
        <taxon>Bacteria</taxon>
        <taxon>Bacillati</taxon>
        <taxon>Bacillota</taxon>
        <taxon>Bacilli</taxon>
        <taxon>Bacillales</taxon>
        <taxon>Bacillaceae</taxon>
        <taxon>Virgibacillus</taxon>
    </lineage>
</organism>
<name>A0ABW3LLF2_9BACI</name>
<dbReference type="RefSeq" id="WP_390361526.1">
    <property type="nucleotide sequence ID" value="NZ_JBHTKJ010000021.1"/>
</dbReference>
<reference evidence="2" key="1">
    <citation type="journal article" date="2019" name="Int. J. Syst. Evol. Microbiol.">
        <title>The Global Catalogue of Microorganisms (GCM) 10K type strain sequencing project: providing services to taxonomists for standard genome sequencing and annotation.</title>
        <authorList>
            <consortium name="The Broad Institute Genomics Platform"/>
            <consortium name="The Broad Institute Genome Sequencing Center for Infectious Disease"/>
            <person name="Wu L."/>
            <person name="Ma J."/>
        </authorList>
    </citation>
    <scope>NUCLEOTIDE SEQUENCE [LARGE SCALE GENOMIC DNA]</scope>
    <source>
        <strain evidence="2">CCUG 56754</strain>
    </source>
</reference>
<dbReference type="EMBL" id="JBHTKJ010000021">
    <property type="protein sequence ID" value="MFD1038497.1"/>
    <property type="molecule type" value="Genomic_DNA"/>
</dbReference>
<sequence>MKRMAILLFIILFLASIYKDLTIGVLFSPEDENEPQTQYTTSNYTIIKIKVQPGDTVLSIMEELNKDNFHTIDITKTLTDFQEINPNIDPHILKNNEFYYFPQYHNN</sequence>
<keyword evidence="2" id="KW-1185">Reference proteome</keyword>
<accession>A0ABW3LLF2</accession>
<evidence type="ECO:0008006" key="3">
    <source>
        <dbReference type="Google" id="ProtNLM"/>
    </source>
</evidence>